<sequence length="208" mass="22499">MSWTWVLLGGELEVNARLKREAQAAERVIAADAGIRHAEALGVTVDLWVGDFDSAPPALMARYARVPREAFPPDKDKTDGELAILAALARGARRIVLAGALGGEMDHAAAHLLLAVRLAEEGVAVRLTRGREEAYPLVPGRLALELTPGTRLSVLPLTDLEGLTIRGARWPLERARVPFASTWVLRNEARGAVTLELTQGRAVVFVYS</sequence>
<dbReference type="RefSeq" id="WP_013703041.1">
    <property type="nucleotide sequence ID" value="NC_015387.1"/>
</dbReference>
<evidence type="ECO:0000256" key="2">
    <source>
        <dbReference type="ARBA" id="ARBA00022741"/>
    </source>
</evidence>
<feature type="domain" description="Thiamin pyrophosphokinase thiamin-binding" evidence="6">
    <location>
        <begin position="140"/>
        <end position="203"/>
    </location>
</feature>
<dbReference type="Proteomes" id="UP000007030">
    <property type="component" value="Chromosome"/>
</dbReference>
<dbReference type="CDD" id="cd07995">
    <property type="entry name" value="TPK"/>
    <property type="match status" value="1"/>
</dbReference>
<dbReference type="GO" id="GO:0006772">
    <property type="term" value="P:thiamine metabolic process"/>
    <property type="evidence" value="ECO:0007669"/>
    <property type="project" value="UniProtKB-UniRule"/>
</dbReference>
<evidence type="ECO:0000256" key="4">
    <source>
        <dbReference type="ARBA" id="ARBA00022840"/>
    </source>
</evidence>
<dbReference type="AlphaFoldDB" id="F2NNE5"/>
<dbReference type="InterPro" id="IPR036759">
    <property type="entry name" value="TPK_catalytic_sf"/>
</dbReference>
<dbReference type="EMBL" id="CP002630">
    <property type="protein sequence ID" value="AEB10986.1"/>
    <property type="molecule type" value="Genomic_DNA"/>
</dbReference>
<dbReference type="EC" id="2.7.6.2" evidence="5"/>
<dbReference type="InterPro" id="IPR007373">
    <property type="entry name" value="Thiamin_PyroPKinase_B1-bd"/>
</dbReference>
<gene>
    <name evidence="7" type="ordered locus">Marky_0225</name>
</gene>
<organism evidence="7 8">
    <name type="scientific">Marinithermus hydrothermalis (strain DSM 14884 / JCM 11576 / T1)</name>
    <dbReference type="NCBI Taxonomy" id="869210"/>
    <lineage>
        <taxon>Bacteria</taxon>
        <taxon>Thermotogati</taxon>
        <taxon>Deinococcota</taxon>
        <taxon>Deinococci</taxon>
        <taxon>Thermales</taxon>
        <taxon>Thermaceae</taxon>
        <taxon>Marinithermus</taxon>
    </lineage>
</organism>
<dbReference type="KEGG" id="mhd:Marky_0225"/>
<dbReference type="GO" id="GO:0004788">
    <property type="term" value="F:thiamine diphosphokinase activity"/>
    <property type="evidence" value="ECO:0007669"/>
    <property type="project" value="UniProtKB-UniRule"/>
</dbReference>
<evidence type="ECO:0000259" key="6">
    <source>
        <dbReference type="SMART" id="SM00983"/>
    </source>
</evidence>
<dbReference type="GO" id="GO:0009229">
    <property type="term" value="P:thiamine diphosphate biosynthetic process"/>
    <property type="evidence" value="ECO:0007669"/>
    <property type="project" value="InterPro"/>
</dbReference>
<dbReference type="GO" id="GO:0016301">
    <property type="term" value="F:kinase activity"/>
    <property type="evidence" value="ECO:0007669"/>
    <property type="project" value="UniProtKB-KW"/>
</dbReference>
<evidence type="ECO:0000256" key="1">
    <source>
        <dbReference type="ARBA" id="ARBA00022679"/>
    </source>
</evidence>
<dbReference type="STRING" id="869210.Marky_0225"/>
<accession>F2NNE5</accession>
<keyword evidence="3" id="KW-0418">Kinase</keyword>
<dbReference type="SUPFAM" id="SSF63999">
    <property type="entry name" value="Thiamin pyrophosphokinase, catalytic domain"/>
    <property type="match status" value="1"/>
</dbReference>
<evidence type="ECO:0000313" key="7">
    <source>
        <dbReference type="EMBL" id="AEB10986.1"/>
    </source>
</evidence>
<dbReference type="Pfam" id="PF04263">
    <property type="entry name" value="TPK_catalytic"/>
    <property type="match status" value="1"/>
</dbReference>
<dbReference type="eggNOG" id="COG1564">
    <property type="taxonomic scope" value="Bacteria"/>
</dbReference>
<dbReference type="InterPro" id="IPR007371">
    <property type="entry name" value="TPK_catalytic"/>
</dbReference>
<dbReference type="PANTHER" id="PTHR41299">
    <property type="entry name" value="THIAMINE PYROPHOSPHOKINASE"/>
    <property type="match status" value="1"/>
</dbReference>
<evidence type="ECO:0000256" key="3">
    <source>
        <dbReference type="ARBA" id="ARBA00022777"/>
    </source>
</evidence>
<keyword evidence="2" id="KW-0547">Nucleotide-binding</keyword>
<dbReference type="GO" id="GO:0030975">
    <property type="term" value="F:thiamine binding"/>
    <property type="evidence" value="ECO:0007669"/>
    <property type="project" value="InterPro"/>
</dbReference>
<keyword evidence="4" id="KW-0067">ATP-binding</keyword>
<dbReference type="InterPro" id="IPR053149">
    <property type="entry name" value="TPK"/>
</dbReference>
<name>F2NNE5_MARHT</name>
<protein>
    <recommendedName>
        <fullName evidence="5">Thiamine diphosphokinase</fullName>
        <ecNumber evidence="5">2.7.6.2</ecNumber>
    </recommendedName>
</protein>
<keyword evidence="1" id="KW-0808">Transferase</keyword>
<proteinExistence type="predicted"/>
<dbReference type="SMART" id="SM00983">
    <property type="entry name" value="TPK_B1_binding"/>
    <property type="match status" value="1"/>
</dbReference>
<keyword evidence="8" id="KW-1185">Reference proteome</keyword>
<dbReference type="GO" id="GO:0005524">
    <property type="term" value="F:ATP binding"/>
    <property type="evidence" value="ECO:0007669"/>
    <property type="project" value="UniProtKB-KW"/>
</dbReference>
<dbReference type="OrthoDB" id="9804377at2"/>
<dbReference type="InterPro" id="IPR006282">
    <property type="entry name" value="Thi_PPkinase"/>
</dbReference>
<dbReference type="PANTHER" id="PTHR41299:SF1">
    <property type="entry name" value="THIAMINE PYROPHOSPHOKINASE"/>
    <property type="match status" value="1"/>
</dbReference>
<dbReference type="HOGENOM" id="CLU_044237_1_1_0"/>
<dbReference type="NCBIfam" id="TIGR01378">
    <property type="entry name" value="thi_PPkinase"/>
    <property type="match status" value="1"/>
</dbReference>
<dbReference type="Gene3D" id="3.40.50.10240">
    <property type="entry name" value="Thiamin pyrophosphokinase, catalytic domain"/>
    <property type="match status" value="1"/>
</dbReference>
<evidence type="ECO:0000313" key="8">
    <source>
        <dbReference type="Proteomes" id="UP000007030"/>
    </source>
</evidence>
<reference evidence="7 8" key="1">
    <citation type="journal article" date="2012" name="Stand. Genomic Sci.">
        <title>Complete genome sequence of the aerobic, heterotroph Marinithermus hydrothermalis type strain (T1(T)) from a deep-sea hydrothermal vent chimney.</title>
        <authorList>
            <person name="Copeland A."/>
            <person name="Gu W."/>
            <person name="Yasawong M."/>
            <person name="Lapidus A."/>
            <person name="Lucas S."/>
            <person name="Deshpande S."/>
            <person name="Pagani I."/>
            <person name="Tapia R."/>
            <person name="Cheng J.F."/>
            <person name="Goodwin L.A."/>
            <person name="Pitluck S."/>
            <person name="Liolios K."/>
            <person name="Ivanova N."/>
            <person name="Mavromatis K."/>
            <person name="Mikhailova N."/>
            <person name="Pati A."/>
            <person name="Chen A."/>
            <person name="Palaniappan K."/>
            <person name="Land M."/>
            <person name="Pan C."/>
            <person name="Brambilla E.M."/>
            <person name="Rohde M."/>
            <person name="Tindall B.J."/>
            <person name="Sikorski J."/>
            <person name="Goker M."/>
            <person name="Detter J.C."/>
            <person name="Bristow J."/>
            <person name="Eisen J.A."/>
            <person name="Markowitz V."/>
            <person name="Hugenholtz P."/>
            <person name="Kyrpides N.C."/>
            <person name="Klenk H.P."/>
            <person name="Woyke T."/>
        </authorList>
    </citation>
    <scope>NUCLEOTIDE SEQUENCE [LARGE SCALE GENOMIC DNA]</scope>
    <source>
        <strain evidence="8">DSM 14884 / JCM 11576 / T1</strain>
    </source>
</reference>
<dbReference type="Pfam" id="PF04265">
    <property type="entry name" value="TPK_B1_binding"/>
    <property type="match status" value="1"/>
</dbReference>
<evidence type="ECO:0000256" key="5">
    <source>
        <dbReference type="NCBIfam" id="TIGR01378"/>
    </source>
</evidence>